<comment type="caution">
    <text evidence="2">The sequence shown here is derived from an EMBL/GenBank/DDBJ whole genome shotgun (WGS) entry which is preliminary data.</text>
</comment>
<evidence type="ECO:0000313" key="2">
    <source>
        <dbReference type="EMBL" id="GAJ18880.1"/>
    </source>
</evidence>
<reference evidence="2" key="1">
    <citation type="journal article" date="2014" name="Front. Microbiol.">
        <title>High frequency of phylogenetically diverse reductive dehalogenase-homologous genes in deep subseafloor sedimentary metagenomes.</title>
        <authorList>
            <person name="Kawai M."/>
            <person name="Futagami T."/>
            <person name="Toyoda A."/>
            <person name="Takaki Y."/>
            <person name="Nishi S."/>
            <person name="Hori S."/>
            <person name="Arai W."/>
            <person name="Tsubouchi T."/>
            <person name="Morono Y."/>
            <person name="Uchiyama I."/>
            <person name="Ito T."/>
            <person name="Fujiyama A."/>
            <person name="Inagaki F."/>
            <person name="Takami H."/>
        </authorList>
    </citation>
    <scope>NUCLEOTIDE SEQUENCE</scope>
    <source>
        <strain evidence="2">Expedition CK06-06</strain>
    </source>
</reference>
<protein>
    <recommendedName>
        <fullName evidence="1">YutG/PgpA domain-containing protein</fullName>
    </recommendedName>
</protein>
<dbReference type="GO" id="GO:0008962">
    <property type="term" value="F:phosphatidylglycerophosphatase activity"/>
    <property type="evidence" value="ECO:0007669"/>
    <property type="project" value="InterPro"/>
</dbReference>
<dbReference type="AlphaFoldDB" id="X1VZQ8"/>
<feature type="non-terminal residue" evidence="2">
    <location>
        <position position="38"/>
    </location>
</feature>
<sequence>IAGFFVFRFFDILKPPPIKKIEQTVKGGFGVVLDDLVA</sequence>
<accession>X1VZQ8</accession>
<name>X1VZQ8_9ZZZZ</name>
<dbReference type="PANTHER" id="PTHR36305:SF1">
    <property type="entry name" value="PHOSPHATIDYLGLYCEROPHOSPHATASE A"/>
    <property type="match status" value="1"/>
</dbReference>
<dbReference type="InterPro" id="IPR007686">
    <property type="entry name" value="YutG/PgpA"/>
</dbReference>
<dbReference type="PANTHER" id="PTHR36305">
    <property type="entry name" value="PHOSPHATIDYLGLYCEROPHOSPHATASE A"/>
    <property type="match status" value="1"/>
</dbReference>
<organism evidence="2">
    <name type="scientific">marine sediment metagenome</name>
    <dbReference type="NCBI Taxonomy" id="412755"/>
    <lineage>
        <taxon>unclassified sequences</taxon>
        <taxon>metagenomes</taxon>
        <taxon>ecological metagenomes</taxon>
    </lineage>
</organism>
<feature type="domain" description="YutG/PgpA" evidence="1">
    <location>
        <begin position="1"/>
        <end position="38"/>
    </location>
</feature>
<feature type="non-terminal residue" evidence="2">
    <location>
        <position position="1"/>
    </location>
</feature>
<proteinExistence type="predicted"/>
<dbReference type="InterPro" id="IPR026037">
    <property type="entry name" value="PgpA"/>
</dbReference>
<dbReference type="Pfam" id="PF04608">
    <property type="entry name" value="PgpA"/>
    <property type="match status" value="1"/>
</dbReference>
<dbReference type="InterPro" id="IPR036681">
    <property type="entry name" value="PgpA-like_sf"/>
</dbReference>
<evidence type="ECO:0000259" key="1">
    <source>
        <dbReference type="Pfam" id="PF04608"/>
    </source>
</evidence>
<dbReference type="SUPFAM" id="SSF101307">
    <property type="entry name" value="YutG-like"/>
    <property type="match status" value="1"/>
</dbReference>
<gene>
    <name evidence="2" type="ORF">S12H4_63504</name>
</gene>
<dbReference type="EMBL" id="BARW01043275">
    <property type="protein sequence ID" value="GAJ18880.1"/>
    <property type="molecule type" value="Genomic_DNA"/>
</dbReference>
<dbReference type="GO" id="GO:0006629">
    <property type="term" value="P:lipid metabolic process"/>
    <property type="evidence" value="ECO:0007669"/>
    <property type="project" value="InterPro"/>
</dbReference>